<evidence type="ECO:0000256" key="2">
    <source>
        <dbReference type="ARBA" id="ARBA00022801"/>
    </source>
</evidence>
<evidence type="ECO:0000256" key="4">
    <source>
        <dbReference type="SAM" id="SignalP"/>
    </source>
</evidence>
<evidence type="ECO:0000256" key="3">
    <source>
        <dbReference type="ARBA" id="ARBA00023295"/>
    </source>
</evidence>
<accession>A0A5A8CXH3</accession>
<dbReference type="Pfam" id="PF18368">
    <property type="entry name" value="Ig_GlcNase"/>
    <property type="match status" value="1"/>
</dbReference>
<organism evidence="7 8">
    <name type="scientific">Cafeteria roenbergensis</name>
    <name type="common">Marine flagellate</name>
    <dbReference type="NCBI Taxonomy" id="33653"/>
    <lineage>
        <taxon>Eukaryota</taxon>
        <taxon>Sar</taxon>
        <taxon>Stramenopiles</taxon>
        <taxon>Bigyra</taxon>
        <taxon>Opalozoa</taxon>
        <taxon>Bicosoecida</taxon>
        <taxon>Cafeteriaceae</taxon>
        <taxon>Cafeteria</taxon>
    </lineage>
</organism>
<reference evidence="7 8" key="1">
    <citation type="submission" date="2019-07" db="EMBL/GenBank/DDBJ databases">
        <title>Genomes of Cafeteria roenbergensis.</title>
        <authorList>
            <person name="Fischer M.G."/>
            <person name="Hackl T."/>
            <person name="Roman M."/>
        </authorList>
    </citation>
    <scope>NUCLEOTIDE SEQUENCE [LARGE SCALE GENOMIC DNA]</scope>
    <source>
        <strain evidence="7 8">BVI</strain>
    </source>
</reference>
<keyword evidence="2" id="KW-0378">Hydrolase</keyword>
<evidence type="ECO:0000259" key="5">
    <source>
        <dbReference type="Pfam" id="PF18368"/>
    </source>
</evidence>
<evidence type="ECO:0000259" key="6">
    <source>
        <dbReference type="Pfam" id="PF22666"/>
    </source>
</evidence>
<dbReference type="SUPFAM" id="SSF49785">
    <property type="entry name" value="Galactose-binding domain-like"/>
    <property type="match status" value="1"/>
</dbReference>
<keyword evidence="4" id="KW-0732">Signal</keyword>
<dbReference type="InterPro" id="IPR013783">
    <property type="entry name" value="Ig-like_fold"/>
</dbReference>
<dbReference type="InterPro" id="IPR008979">
    <property type="entry name" value="Galactose-bd-like_sf"/>
</dbReference>
<dbReference type="InterPro" id="IPR017853">
    <property type="entry name" value="GH"/>
</dbReference>
<keyword evidence="3" id="KW-0326">Glycosidase</keyword>
<name>A0A5A8CXH3_CAFRO</name>
<dbReference type="EMBL" id="VLTN01000001">
    <property type="protein sequence ID" value="KAA0157468.1"/>
    <property type="molecule type" value="Genomic_DNA"/>
</dbReference>
<evidence type="ECO:0000256" key="1">
    <source>
        <dbReference type="ARBA" id="ARBA00007401"/>
    </source>
</evidence>
<feature type="domain" description="Beta-mannosidase-like galactose-binding" evidence="6">
    <location>
        <begin position="41"/>
        <end position="151"/>
    </location>
</feature>
<dbReference type="PANTHER" id="PTHR43536:SF1">
    <property type="entry name" value="MANNOSYLGLYCOPROTEIN ENDO-BETA-MANNOSIDASE"/>
    <property type="match status" value="1"/>
</dbReference>
<dbReference type="InterPro" id="IPR043534">
    <property type="entry name" value="EBDG/EBM"/>
</dbReference>
<dbReference type="Proteomes" id="UP000323011">
    <property type="component" value="Unassembled WGS sequence"/>
</dbReference>
<dbReference type="InterPro" id="IPR054593">
    <property type="entry name" value="Beta-mannosidase-like_N2"/>
</dbReference>
<dbReference type="PANTHER" id="PTHR43536">
    <property type="entry name" value="MANNOSYLGLYCOPROTEIN ENDO-BETA-MANNOSIDASE"/>
    <property type="match status" value="1"/>
</dbReference>
<sequence length="971" mass="101418">MRGFALALGLALGGIACAAPLTDWRIQTTAGQPPGTEVSLQTFNDSAWYAAQVPTTVLAALAAAGEYPALFEARNLESVDASRFTSPWWFRTCATVPVADALAPGAAATVTLKGVNYRADVFCNGDLVASKEDVVGTFAYHTIDITAQARRAALAASGASARLCIAATVHRPYDVFWTRNATDLAIDFVDWSPDPPDGNVGLWQPAELVVGSPVRLEFAMARTSVTTEPAPSPVRRPAITGASVVLTVRATNVASSAAPPSPAAAAAAPSAVMGTVAFTLAGLGPAGGDLVCPGKKVTILPGRALDVTVDASTCPPLALNRSAAEALLWWPVGMGAPRLRALSAHFTPAAAAAAAGAAGAPVTASTSTRVGLRHVASDVDPNGSRRFFVNGAYFPVRGGGFAPDLLQRTSAPRRWAELLLARTAGLNALRFEGKFQSDELFDAMDELGIMALPGLCCCDAWQNWQLWGPEQERVAFRSVRDQLLRLRGRASMLAFLASSDQLPPAAVQASYDQAVSDAGWTLPVIAAASNVTSGIWGPSGVKMAGPYAWVPPSYWTDPAAADGYGGAMGFSTEISPGAAPMTLDSWNRTVGGDASLIWPEGGPDSELFRAHCGNPHGLFRSLGFFLPAFTQRYGDVVAGRAGVDAARRFLVAAQAAAMESHGAMFSGYRLRQSLGATGVVQWMANNAYPQHIWHLWDQHLQPGGSFYGAQAALRPVALLWDPFNGQAAVANDGPGAVPAGSRLEASLVGVDGKELYRQSSTMPDIPEGSVELAPASLISSQAVSAAARAAGGVAFLRLSLWSADSGAGAGAGAGAGVGAAPLATGTFWQPVEQDVVNWSQCNFYRCNLTSAADLTALLAMPAMGAGVVTAEASFHGPAEPTDWYPLPPSHVLPLTAVTVRVSNTAKSAVAFQTRLRLMAADGWTELLTLWEDNYFSLLPGESREVKAMVARLETDPEPAVEVQTWNAQLAA</sequence>
<dbReference type="InterPro" id="IPR036156">
    <property type="entry name" value="Beta-gal/glucu_dom_sf"/>
</dbReference>
<dbReference type="SUPFAM" id="SSF49303">
    <property type="entry name" value="beta-Galactosidase/glucuronidase domain"/>
    <property type="match status" value="1"/>
</dbReference>
<comment type="similarity">
    <text evidence="1">Belongs to the glycosyl hydrolase 2 family.</text>
</comment>
<feature type="signal peptide" evidence="4">
    <location>
        <begin position="1"/>
        <end position="18"/>
    </location>
</feature>
<dbReference type="OMA" id="AWPNLHW"/>
<dbReference type="SUPFAM" id="SSF51445">
    <property type="entry name" value="(Trans)glycosidases"/>
    <property type="match status" value="1"/>
</dbReference>
<comment type="caution">
    <text evidence="7">The sequence shown here is derived from an EMBL/GenBank/DDBJ whole genome shotgun (WGS) entry which is preliminary data.</text>
</comment>
<keyword evidence="8" id="KW-1185">Reference proteome</keyword>
<dbReference type="Gene3D" id="2.60.40.10">
    <property type="entry name" value="Immunoglobulins"/>
    <property type="match status" value="2"/>
</dbReference>
<dbReference type="Gene3D" id="2.60.120.260">
    <property type="entry name" value="Galactose-binding domain-like"/>
    <property type="match status" value="1"/>
</dbReference>
<evidence type="ECO:0000313" key="7">
    <source>
        <dbReference type="EMBL" id="KAA0157468.1"/>
    </source>
</evidence>
<dbReference type="Pfam" id="PF22666">
    <property type="entry name" value="Glyco_hydro_2_N2"/>
    <property type="match status" value="1"/>
</dbReference>
<feature type="chain" id="PRO_5022900917" evidence="4">
    <location>
        <begin position="19"/>
        <end position="971"/>
    </location>
</feature>
<proteinExistence type="inferred from homology"/>
<protein>
    <submittedName>
        <fullName evidence="7">Uncharacterized protein</fullName>
    </submittedName>
</protein>
<feature type="domain" description="Exo-beta-D-glucosaminidase Ig-fold" evidence="5">
    <location>
        <begin position="844"/>
        <end position="966"/>
    </location>
</feature>
<dbReference type="AlphaFoldDB" id="A0A5A8CXH3"/>
<dbReference type="Gene3D" id="3.20.20.80">
    <property type="entry name" value="Glycosidases"/>
    <property type="match status" value="1"/>
</dbReference>
<dbReference type="PROSITE" id="PS51257">
    <property type="entry name" value="PROKAR_LIPOPROTEIN"/>
    <property type="match status" value="1"/>
</dbReference>
<evidence type="ECO:0000313" key="8">
    <source>
        <dbReference type="Proteomes" id="UP000323011"/>
    </source>
</evidence>
<dbReference type="GO" id="GO:0004553">
    <property type="term" value="F:hydrolase activity, hydrolyzing O-glycosyl compounds"/>
    <property type="evidence" value="ECO:0007669"/>
    <property type="project" value="InterPro"/>
</dbReference>
<dbReference type="InterPro" id="IPR041351">
    <property type="entry name" value="Ig_GlcNase"/>
</dbReference>
<gene>
    <name evidence="7" type="ORF">FNF29_00044</name>
</gene>